<evidence type="ECO:0000313" key="3">
    <source>
        <dbReference type="EMBL" id="NEB71801.1"/>
    </source>
</evidence>
<keyword evidence="1" id="KW-0472">Membrane</keyword>
<evidence type="ECO:0000313" key="2">
    <source>
        <dbReference type="EMBL" id="MER0429864.1"/>
    </source>
</evidence>
<protein>
    <submittedName>
        <fullName evidence="3">DUF805 domain-containing protein</fullName>
    </submittedName>
</protein>
<sequence length="118" mass="13219">MDWYLAVLKNYAGFSGRARRKEYWMFTLISFVISLVLSIIGNLIGADFLSYIYAVAILVPTLAVSVRRLHDTSRTGWWLLIAIIPLVGFIVLIVFLASEGKQEPNQYGTNPKLAPQVG</sequence>
<dbReference type="PANTHER" id="PTHR34980">
    <property type="entry name" value="INNER MEMBRANE PROTEIN-RELATED-RELATED"/>
    <property type="match status" value="1"/>
</dbReference>
<evidence type="ECO:0000313" key="4">
    <source>
        <dbReference type="EMBL" id="QKW44170.1"/>
    </source>
</evidence>
<dbReference type="EMBL" id="JBEJUE010000078">
    <property type="protein sequence ID" value="MER0429864.1"/>
    <property type="molecule type" value="Genomic_DNA"/>
</dbReference>
<dbReference type="Pfam" id="PF05656">
    <property type="entry name" value="DUF805"/>
    <property type="match status" value="1"/>
</dbReference>
<feature type="transmembrane region" description="Helical" evidence="1">
    <location>
        <begin position="78"/>
        <end position="97"/>
    </location>
</feature>
<dbReference type="Proteomes" id="UP000509345">
    <property type="component" value="Chromosome"/>
</dbReference>
<dbReference type="InterPro" id="IPR008523">
    <property type="entry name" value="DUF805"/>
</dbReference>
<dbReference type="EMBL" id="JAAGME010001397">
    <property type="protein sequence ID" value="NEB71801.1"/>
    <property type="molecule type" value="Genomic_DNA"/>
</dbReference>
<organism evidence="3 5">
    <name type="scientific">Streptomyces microflavus</name>
    <name type="common">Streptomyces lipmanii</name>
    <dbReference type="NCBI Taxonomy" id="1919"/>
    <lineage>
        <taxon>Bacteria</taxon>
        <taxon>Bacillati</taxon>
        <taxon>Actinomycetota</taxon>
        <taxon>Actinomycetes</taxon>
        <taxon>Kitasatosporales</taxon>
        <taxon>Streptomycetaceae</taxon>
        <taxon>Streptomyces</taxon>
    </lineage>
</organism>
<reference evidence="2 7" key="3">
    <citation type="submission" date="2024-01" db="EMBL/GenBank/DDBJ databases">
        <title>Metagenomic exploration of the rhizosphere soil microbial community and their significance in facilitating the development of wild simulated ginseng.</title>
        <authorList>
            <person name="Huang J."/>
        </authorList>
    </citation>
    <scope>NUCLEOTIDE SEQUENCE [LARGE SCALE GENOMIC DNA]</scope>
    <source>
        <strain evidence="2 7">WY141</strain>
    </source>
</reference>
<feature type="transmembrane region" description="Helical" evidence="1">
    <location>
        <begin position="50"/>
        <end position="66"/>
    </location>
</feature>
<dbReference type="Proteomes" id="UP001456562">
    <property type="component" value="Unassembled WGS sequence"/>
</dbReference>
<dbReference type="GeneID" id="87633010"/>
<dbReference type="Proteomes" id="UP000471648">
    <property type="component" value="Unassembled WGS sequence"/>
</dbReference>
<evidence type="ECO:0000313" key="6">
    <source>
        <dbReference type="Proteomes" id="UP000509345"/>
    </source>
</evidence>
<reference evidence="3 5" key="1">
    <citation type="submission" date="2020-01" db="EMBL/GenBank/DDBJ databases">
        <title>Insect and environment-associated Actinomycetes.</title>
        <authorList>
            <person name="Currrie C."/>
            <person name="Chevrette M."/>
            <person name="Carlson C."/>
            <person name="Stubbendieck R."/>
            <person name="Wendt-Pienkowski E."/>
        </authorList>
    </citation>
    <scope>NUCLEOTIDE SEQUENCE [LARGE SCALE GENOMIC DNA]</scope>
    <source>
        <strain evidence="3 5">SID14438</strain>
    </source>
</reference>
<dbReference type="AlphaFoldDB" id="A0A6N9VP20"/>
<dbReference type="GO" id="GO:0005886">
    <property type="term" value="C:plasma membrane"/>
    <property type="evidence" value="ECO:0007669"/>
    <property type="project" value="TreeGrafter"/>
</dbReference>
<keyword evidence="1" id="KW-0812">Transmembrane</keyword>
<dbReference type="PANTHER" id="PTHR34980:SF2">
    <property type="entry name" value="INNER MEMBRANE PROTEIN YHAH-RELATED"/>
    <property type="match status" value="1"/>
</dbReference>
<accession>A0A6N9VP20</accession>
<feature type="transmembrane region" description="Helical" evidence="1">
    <location>
        <begin position="23"/>
        <end position="44"/>
    </location>
</feature>
<evidence type="ECO:0000313" key="7">
    <source>
        <dbReference type="Proteomes" id="UP001456562"/>
    </source>
</evidence>
<evidence type="ECO:0000313" key="5">
    <source>
        <dbReference type="Proteomes" id="UP000471648"/>
    </source>
</evidence>
<name>A0A6N9VP20_STRMI</name>
<gene>
    <name evidence="2" type="ORF">ABR748_37690</name>
    <name evidence="3" type="ORF">G3I39_32740</name>
    <name evidence="4" type="ORF">HUT09_17375</name>
</gene>
<dbReference type="RefSeq" id="WP_031122571.1">
    <property type="nucleotide sequence ID" value="NZ_CP054926.1"/>
</dbReference>
<keyword evidence="1" id="KW-1133">Transmembrane helix</keyword>
<reference evidence="4 6" key="2">
    <citation type="submission" date="2020-06" db="EMBL/GenBank/DDBJ databases">
        <title>Genome mining for natural products.</title>
        <authorList>
            <person name="Zhang B."/>
            <person name="Shi J."/>
            <person name="Ge H."/>
        </authorList>
    </citation>
    <scope>NUCLEOTIDE SEQUENCE [LARGE SCALE GENOMIC DNA]</scope>
    <source>
        <strain evidence="4 6">NA06532</strain>
    </source>
</reference>
<dbReference type="EMBL" id="CP054926">
    <property type="protein sequence ID" value="QKW44170.1"/>
    <property type="molecule type" value="Genomic_DNA"/>
</dbReference>
<evidence type="ECO:0000256" key="1">
    <source>
        <dbReference type="SAM" id="Phobius"/>
    </source>
</evidence>
<proteinExistence type="predicted"/>
<keyword evidence="7" id="KW-1185">Reference proteome</keyword>